<name>A0ACC2NUW3_9HYME</name>
<keyword evidence="2" id="KW-1185">Reference proteome</keyword>
<dbReference type="EMBL" id="CM056742">
    <property type="protein sequence ID" value="KAJ8675055.1"/>
    <property type="molecule type" value="Genomic_DNA"/>
</dbReference>
<comment type="caution">
    <text evidence="1">The sequence shown here is derived from an EMBL/GenBank/DDBJ whole genome shotgun (WGS) entry which is preliminary data.</text>
</comment>
<sequence>MSSLQQTGRFLPFGNSNIQRKQLPNQGGLPQSLSGSDTDVSTSNENLSNEERYVIKHTARQEPQGQENQQNSPSRSSSHKENIPNIQGNILNRNSLKESLNGSNRNSLKESLNGSNRNSLKDSINGSNRNSLKDNLSNRTSIGSNRSSLDVSTSSYNTLIIHNANEENPWTPSSRLSGVVREQNDMGYLYCEGAGKGLSNSPIVQSLSSLPYDDHIYENTNGSGCQEITDIPDDYLSQSQVLKHLAKEVKVPSYSKLTGNDSTLDMRLRDGGKQIEFEDRVPHGYTSSLLPVKSKHRLLGPTEKLTLSRSQPDLSKVSKTDIDNYDPRTTSPRPQTKGREEFETTSGEIWPTSEMVQILIQENSALKLELERCYKKVAKSQQLEQEITKIHRAHEELVASCERREKLERAARLRLQCDCRRLTELNRTLRDQVNILSSRTDSPLALESLRKELTQKELFIGQLITQTKELTAAKERQEIELAAQRATLQEQRTHIDILDTALTNAQSNVVRLEEECRKKQMYVERVGQLQRALSSLQASSDRREETERQLRGQLERELREGGVHDHGPINGETLTELKRRLRERDEKIMSLEGDVAKWEQRYLEESALRQAAIDAASLPKDAKIAALEKTSQDAEKLIAEARSEKMRHMDEVHAAQKKLADLESRMKDLESKLAERDAMIRVLQKHTYDKDSSTSSGVGSYPVAHSSHSSTSADHHTALTAAPELVSSVLGSGSGYGSSASYGVSDSFKYRKQGSFEQTNKSLDDQLKELDSQLDSQLLSKRALCCFPGFSNPGAASRKGKIPKPLLAGVVDTGSDNSSTASSKSRLIDSCNESGSVLDFRFKHCPRLLRDGKPEDMMLLEKQGRSSQRQRMTTDCPDQQQQARRAGSLPPSSLPRPPRKSGARYCRLSDSEARKKSDPGLEAQLQGYARFGDKLLRRKKSSESIQQQQVSPTSPTKKLVHEYAERLEAAASSKASSIARSLIPAPPSRRGMPEYGRLSDGANDPSMNKPQQQQMPMRKSHECPRGQSTGSIVSTKSESSPVMLKNVARSIPRPSNYRIQF</sequence>
<accession>A0ACC2NUW3</accession>
<evidence type="ECO:0000313" key="1">
    <source>
        <dbReference type="EMBL" id="KAJ8675055.1"/>
    </source>
</evidence>
<protein>
    <submittedName>
        <fullName evidence="1">Uncharacterized protein</fullName>
    </submittedName>
</protein>
<organism evidence="1 2">
    <name type="scientific">Eretmocerus hayati</name>
    <dbReference type="NCBI Taxonomy" id="131215"/>
    <lineage>
        <taxon>Eukaryota</taxon>
        <taxon>Metazoa</taxon>
        <taxon>Ecdysozoa</taxon>
        <taxon>Arthropoda</taxon>
        <taxon>Hexapoda</taxon>
        <taxon>Insecta</taxon>
        <taxon>Pterygota</taxon>
        <taxon>Neoptera</taxon>
        <taxon>Endopterygota</taxon>
        <taxon>Hymenoptera</taxon>
        <taxon>Apocrita</taxon>
        <taxon>Proctotrupomorpha</taxon>
        <taxon>Chalcidoidea</taxon>
        <taxon>Aphelinidae</taxon>
        <taxon>Aphelininae</taxon>
        <taxon>Eretmocerus</taxon>
    </lineage>
</organism>
<evidence type="ECO:0000313" key="2">
    <source>
        <dbReference type="Proteomes" id="UP001239111"/>
    </source>
</evidence>
<reference evidence="1" key="1">
    <citation type="submission" date="2023-04" db="EMBL/GenBank/DDBJ databases">
        <title>A chromosome-level genome assembly of the parasitoid wasp Eretmocerus hayati.</title>
        <authorList>
            <person name="Zhong Y."/>
            <person name="Liu S."/>
            <person name="Liu Y."/>
        </authorList>
    </citation>
    <scope>NUCLEOTIDE SEQUENCE</scope>
    <source>
        <strain evidence="1">ZJU_SS_LIU_2023</strain>
    </source>
</reference>
<proteinExistence type="predicted"/>
<dbReference type="Proteomes" id="UP001239111">
    <property type="component" value="Chromosome 2"/>
</dbReference>
<gene>
    <name evidence="1" type="ORF">QAD02_010841</name>
</gene>